<feature type="domain" description="RUN" evidence="2">
    <location>
        <begin position="37"/>
        <end position="171"/>
    </location>
</feature>
<dbReference type="Gene3D" id="1.20.58.900">
    <property type="match status" value="1"/>
</dbReference>
<feature type="compositionally biased region" description="Acidic residues" evidence="1">
    <location>
        <begin position="360"/>
        <end position="370"/>
    </location>
</feature>
<evidence type="ECO:0000259" key="2">
    <source>
        <dbReference type="PROSITE" id="PS50826"/>
    </source>
</evidence>
<dbReference type="PROSITE" id="PS50826">
    <property type="entry name" value="RUN"/>
    <property type="match status" value="1"/>
</dbReference>
<evidence type="ECO:0000256" key="1">
    <source>
        <dbReference type="SAM" id="MobiDB-lite"/>
    </source>
</evidence>
<keyword evidence="4" id="KW-1185">Reference proteome</keyword>
<feature type="non-terminal residue" evidence="3">
    <location>
        <position position="1"/>
    </location>
</feature>
<reference evidence="3 4" key="1">
    <citation type="submission" date="2015-09" db="EMBL/GenBank/DDBJ databases">
        <title>Draft genome of the parasitic nematode Teladorsagia circumcincta isolate WARC Sus (inbred).</title>
        <authorList>
            <person name="Mitreva M."/>
        </authorList>
    </citation>
    <scope>NUCLEOTIDE SEQUENCE [LARGE SCALE GENOMIC DNA]</scope>
    <source>
        <strain evidence="3 4">S</strain>
    </source>
</reference>
<accession>A0A2G9TPR3</accession>
<feature type="compositionally biased region" description="Basic and acidic residues" evidence="1">
    <location>
        <begin position="260"/>
        <end position="276"/>
    </location>
</feature>
<evidence type="ECO:0000313" key="4">
    <source>
        <dbReference type="Proteomes" id="UP000230423"/>
    </source>
</evidence>
<feature type="compositionally biased region" description="Acidic residues" evidence="1">
    <location>
        <begin position="422"/>
        <end position="432"/>
    </location>
</feature>
<dbReference type="SMART" id="SM00593">
    <property type="entry name" value="RUN"/>
    <property type="match status" value="1"/>
</dbReference>
<evidence type="ECO:0000313" key="3">
    <source>
        <dbReference type="EMBL" id="PIO59961.1"/>
    </source>
</evidence>
<name>A0A2G9TPR3_TELCI</name>
<dbReference type="InterPro" id="IPR004012">
    <property type="entry name" value="Run_dom"/>
</dbReference>
<dbReference type="Pfam" id="PF02759">
    <property type="entry name" value="RUN"/>
    <property type="match status" value="1"/>
</dbReference>
<feature type="region of interest" description="Disordered" evidence="1">
    <location>
        <begin position="351"/>
        <end position="432"/>
    </location>
</feature>
<organism evidence="3 4">
    <name type="scientific">Teladorsagia circumcincta</name>
    <name type="common">Brown stomach worm</name>
    <name type="synonym">Ostertagia circumcincta</name>
    <dbReference type="NCBI Taxonomy" id="45464"/>
    <lineage>
        <taxon>Eukaryota</taxon>
        <taxon>Metazoa</taxon>
        <taxon>Ecdysozoa</taxon>
        <taxon>Nematoda</taxon>
        <taxon>Chromadorea</taxon>
        <taxon>Rhabditida</taxon>
        <taxon>Rhabditina</taxon>
        <taxon>Rhabditomorpha</taxon>
        <taxon>Strongyloidea</taxon>
        <taxon>Trichostrongylidae</taxon>
        <taxon>Teladorsagia</taxon>
    </lineage>
</organism>
<dbReference type="OrthoDB" id="62364at2759"/>
<dbReference type="Proteomes" id="UP000230423">
    <property type="component" value="Unassembled WGS sequence"/>
</dbReference>
<protein>
    <submittedName>
        <fullName evidence="3">RUN domain protein</fullName>
    </submittedName>
</protein>
<dbReference type="SUPFAM" id="SSF140741">
    <property type="entry name" value="RUN domain-like"/>
    <property type="match status" value="1"/>
</dbReference>
<dbReference type="InterPro" id="IPR037213">
    <property type="entry name" value="Run_dom_sf"/>
</dbReference>
<dbReference type="PANTHER" id="PTHR47194:SF3">
    <property type="entry name" value="SORTING NEXIN 29"/>
    <property type="match status" value="1"/>
</dbReference>
<feature type="compositionally biased region" description="Basic and acidic residues" evidence="1">
    <location>
        <begin position="410"/>
        <end position="421"/>
    </location>
</feature>
<dbReference type="EMBL" id="KZ356468">
    <property type="protein sequence ID" value="PIO59961.1"/>
    <property type="molecule type" value="Genomic_DNA"/>
</dbReference>
<feature type="region of interest" description="Disordered" evidence="1">
    <location>
        <begin position="233"/>
        <end position="288"/>
    </location>
</feature>
<feature type="compositionally biased region" description="Basic residues" evidence="1">
    <location>
        <begin position="247"/>
        <end position="256"/>
    </location>
</feature>
<gene>
    <name evidence="3" type="ORF">TELCIR_18559</name>
</gene>
<proteinExistence type="predicted"/>
<dbReference type="AlphaFoldDB" id="A0A2G9TPR3"/>
<dbReference type="PANTHER" id="PTHR47194">
    <property type="entry name" value="SORTING NEXIN-29-RELATED"/>
    <property type="match status" value="1"/>
</dbReference>
<sequence>FVMSTFSNHEKSKAGIIKELETVLKAAKSSPYIVKDCISSEITQNICNVIEAIFIHGLRDPFFVKGSRYAKYPEPNFWPFVSKYSHKSITSEINSLKQIKSEIGRGRAWIRIVVNQNSLEHYVQLLLGETKAINQFYDENALLRDVEQMKKVSELLKNLDQLPICAAVNSSFLNTWTPSPLILAGLVDGKPLKEIIHSDDDESVYSHPSMINDSERIPERIILSSSPLNNGYGEFPPQNVAPIIVSRRTKAPRRSSRSSSESHSRGSHSQSEKGSESRNISSVSDDKGRELIDANLSPFKASDEPSVAGIEIFSNNFNGSGTDPPATALVETLQPSEEIDAVPLNDDVRANESAKSVDDMVNDVFDDESEPERSDSALLSSSSGTEADGGIVSFDQALRSAMETNGSPNKELDLDDTRELGFETDVEDIDDE</sequence>
<feature type="non-terminal residue" evidence="3">
    <location>
        <position position="432"/>
    </location>
</feature>